<comment type="caution">
    <text evidence="1">The sequence shown here is derived from an EMBL/GenBank/DDBJ whole genome shotgun (WGS) entry which is preliminary data.</text>
</comment>
<evidence type="ECO:0000313" key="1">
    <source>
        <dbReference type="EMBL" id="KAF2467824.1"/>
    </source>
</evidence>
<keyword evidence="2" id="KW-1185">Reference proteome</keyword>
<name>A0ACB6QLD1_9PLEO</name>
<gene>
    <name evidence="1" type="ORF">BDR25DRAFT_156974</name>
</gene>
<reference evidence="1" key="1">
    <citation type="journal article" date="2020" name="Stud. Mycol.">
        <title>101 Dothideomycetes genomes: a test case for predicting lifestyles and emergence of pathogens.</title>
        <authorList>
            <person name="Haridas S."/>
            <person name="Albert R."/>
            <person name="Binder M."/>
            <person name="Bloem J."/>
            <person name="Labutti K."/>
            <person name="Salamov A."/>
            <person name="Andreopoulos B."/>
            <person name="Baker S."/>
            <person name="Barry K."/>
            <person name="Bills G."/>
            <person name="Bluhm B."/>
            <person name="Cannon C."/>
            <person name="Castanera R."/>
            <person name="Culley D."/>
            <person name="Daum C."/>
            <person name="Ezra D."/>
            <person name="Gonzalez J."/>
            <person name="Henrissat B."/>
            <person name="Kuo A."/>
            <person name="Liang C."/>
            <person name="Lipzen A."/>
            <person name="Lutzoni F."/>
            <person name="Magnuson J."/>
            <person name="Mondo S."/>
            <person name="Nolan M."/>
            <person name="Ohm R."/>
            <person name="Pangilinan J."/>
            <person name="Park H.-J."/>
            <person name="Ramirez L."/>
            <person name="Alfaro M."/>
            <person name="Sun H."/>
            <person name="Tritt A."/>
            <person name="Yoshinaga Y."/>
            <person name="Zwiers L.-H."/>
            <person name="Turgeon B."/>
            <person name="Goodwin S."/>
            <person name="Spatafora J."/>
            <person name="Crous P."/>
            <person name="Grigoriev I."/>
        </authorList>
    </citation>
    <scope>NUCLEOTIDE SEQUENCE</scope>
    <source>
        <strain evidence="1">ATCC 200398</strain>
    </source>
</reference>
<dbReference type="Proteomes" id="UP000799755">
    <property type="component" value="Unassembled WGS sequence"/>
</dbReference>
<evidence type="ECO:0000313" key="2">
    <source>
        <dbReference type="Proteomes" id="UP000799755"/>
    </source>
</evidence>
<proteinExistence type="predicted"/>
<dbReference type="EMBL" id="MU003518">
    <property type="protein sequence ID" value="KAF2467824.1"/>
    <property type="molecule type" value="Genomic_DNA"/>
</dbReference>
<organism evidence="1 2">
    <name type="scientific">Lindgomyces ingoldianus</name>
    <dbReference type="NCBI Taxonomy" id="673940"/>
    <lineage>
        <taxon>Eukaryota</taxon>
        <taxon>Fungi</taxon>
        <taxon>Dikarya</taxon>
        <taxon>Ascomycota</taxon>
        <taxon>Pezizomycotina</taxon>
        <taxon>Dothideomycetes</taxon>
        <taxon>Pleosporomycetidae</taxon>
        <taxon>Pleosporales</taxon>
        <taxon>Lindgomycetaceae</taxon>
        <taxon>Lindgomyces</taxon>
    </lineage>
</organism>
<feature type="non-terminal residue" evidence="1">
    <location>
        <position position="103"/>
    </location>
</feature>
<sequence>IEVNGAWPPPAVQAEVGKRIRIALVNNLDEDVTLHFHGLLQEGGYNLMDGPQHLTQSGVKKGKTFVYDFPTNKPGTYWIHSHAPGQYPKGLRSPFIITDRTDP</sequence>
<protein>
    <submittedName>
        <fullName evidence="1">Cupredoxin</fullName>
    </submittedName>
</protein>
<feature type="non-terminal residue" evidence="1">
    <location>
        <position position="1"/>
    </location>
</feature>
<accession>A0ACB6QLD1</accession>